<feature type="domain" description="Thioesterase" evidence="3">
    <location>
        <begin position="33"/>
        <end position="113"/>
    </location>
</feature>
<evidence type="ECO:0000313" key="4">
    <source>
        <dbReference type="EMBL" id="RFF29929.1"/>
    </source>
</evidence>
<accession>A0A3E1K7J3</accession>
<dbReference type="GO" id="GO:0005829">
    <property type="term" value="C:cytosol"/>
    <property type="evidence" value="ECO:0007669"/>
    <property type="project" value="TreeGrafter"/>
</dbReference>
<comment type="similarity">
    <text evidence="1">Belongs to the thioesterase PaaI family.</text>
</comment>
<dbReference type="NCBIfam" id="TIGR00369">
    <property type="entry name" value="unchar_dom_1"/>
    <property type="match status" value="1"/>
</dbReference>
<evidence type="ECO:0000256" key="1">
    <source>
        <dbReference type="ARBA" id="ARBA00008324"/>
    </source>
</evidence>
<dbReference type="InterPro" id="IPR029069">
    <property type="entry name" value="HotDog_dom_sf"/>
</dbReference>
<keyword evidence="5" id="KW-1185">Reference proteome</keyword>
<evidence type="ECO:0000256" key="2">
    <source>
        <dbReference type="ARBA" id="ARBA00022801"/>
    </source>
</evidence>
<evidence type="ECO:0000259" key="3">
    <source>
        <dbReference type="Pfam" id="PF03061"/>
    </source>
</evidence>
<name>A0A3E1K7J3_9GAMM</name>
<dbReference type="Proteomes" id="UP000260351">
    <property type="component" value="Unassembled WGS sequence"/>
</dbReference>
<dbReference type="PANTHER" id="PTHR43240">
    <property type="entry name" value="1,4-DIHYDROXY-2-NAPHTHOYL-COA THIOESTERASE 1"/>
    <property type="match status" value="1"/>
</dbReference>
<dbReference type="CDD" id="cd03443">
    <property type="entry name" value="PaaI_thioesterase"/>
    <property type="match status" value="1"/>
</dbReference>
<keyword evidence="2" id="KW-0378">Hydrolase</keyword>
<dbReference type="InterPro" id="IPR006683">
    <property type="entry name" value="Thioestr_dom"/>
</dbReference>
<dbReference type="Gene3D" id="3.10.129.10">
    <property type="entry name" value="Hotdog Thioesterase"/>
    <property type="match status" value="1"/>
</dbReference>
<organism evidence="4 5">
    <name type="scientific">Wenzhouxiangella sediminis</name>
    <dbReference type="NCBI Taxonomy" id="1792836"/>
    <lineage>
        <taxon>Bacteria</taxon>
        <taxon>Pseudomonadati</taxon>
        <taxon>Pseudomonadota</taxon>
        <taxon>Gammaproteobacteria</taxon>
        <taxon>Chromatiales</taxon>
        <taxon>Wenzhouxiangellaceae</taxon>
        <taxon>Wenzhouxiangella</taxon>
    </lineage>
</organism>
<proteinExistence type="inferred from homology"/>
<dbReference type="Pfam" id="PF03061">
    <property type="entry name" value="4HBT"/>
    <property type="match status" value="1"/>
</dbReference>
<dbReference type="InterPro" id="IPR003736">
    <property type="entry name" value="PAAI_dom"/>
</dbReference>
<sequence>MIVQGNVEFTIVQQSTTEVVSEMPVTAGIHNPFGVANAGAILWFADVTASVLVMGKMEASAGMKGFPLAISLNANFLSNQSEGDFRARSVFVKKGKTVSVVRTTVTGAEGKLIADVTTSHVLSR</sequence>
<protein>
    <submittedName>
        <fullName evidence="4">PaaI family thioesterase</fullName>
    </submittedName>
</protein>
<reference evidence="4 5" key="1">
    <citation type="submission" date="2018-08" db="EMBL/GenBank/DDBJ databases">
        <title>Wenzhouxiangella salilacus sp. nov., a novel bacterium isolated from a saline lake in Xinjiang Province, China.</title>
        <authorList>
            <person name="Han S."/>
        </authorList>
    </citation>
    <scope>NUCLEOTIDE SEQUENCE [LARGE SCALE GENOMIC DNA]</scope>
    <source>
        <strain evidence="4 5">XDB06</strain>
    </source>
</reference>
<dbReference type="PANTHER" id="PTHR43240:SF5">
    <property type="entry name" value="1,4-DIHYDROXY-2-NAPHTHOYL-COA THIOESTERASE 1"/>
    <property type="match status" value="1"/>
</dbReference>
<gene>
    <name evidence="4" type="ORF">DZC52_10870</name>
</gene>
<dbReference type="GO" id="GO:0061522">
    <property type="term" value="F:1,4-dihydroxy-2-naphthoyl-CoA thioesterase activity"/>
    <property type="evidence" value="ECO:0007669"/>
    <property type="project" value="TreeGrafter"/>
</dbReference>
<dbReference type="AlphaFoldDB" id="A0A3E1K7J3"/>
<dbReference type="OrthoDB" id="9813282at2"/>
<dbReference type="RefSeq" id="WP_116651163.1">
    <property type="nucleotide sequence ID" value="NZ_QUZK01000041.1"/>
</dbReference>
<dbReference type="SUPFAM" id="SSF54637">
    <property type="entry name" value="Thioesterase/thiol ester dehydrase-isomerase"/>
    <property type="match status" value="1"/>
</dbReference>
<dbReference type="EMBL" id="QUZK01000041">
    <property type="protein sequence ID" value="RFF29929.1"/>
    <property type="molecule type" value="Genomic_DNA"/>
</dbReference>
<comment type="caution">
    <text evidence="4">The sequence shown here is derived from an EMBL/GenBank/DDBJ whole genome shotgun (WGS) entry which is preliminary data.</text>
</comment>
<evidence type="ECO:0000313" key="5">
    <source>
        <dbReference type="Proteomes" id="UP000260351"/>
    </source>
</evidence>